<keyword evidence="5 8" id="KW-0560">Oxidoreductase</keyword>
<comment type="caution">
    <text evidence="8">The sequence shown here is derived from an EMBL/GenBank/DDBJ whole genome shotgun (WGS) entry which is preliminary data.</text>
</comment>
<dbReference type="Pfam" id="PF02771">
    <property type="entry name" value="Acyl-CoA_dh_N"/>
    <property type="match status" value="1"/>
</dbReference>
<evidence type="ECO:0000259" key="6">
    <source>
        <dbReference type="Pfam" id="PF00441"/>
    </source>
</evidence>
<evidence type="ECO:0000313" key="9">
    <source>
        <dbReference type="Proteomes" id="UP001597286"/>
    </source>
</evidence>
<dbReference type="RefSeq" id="WP_378483931.1">
    <property type="nucleotide sequence ID" value="NZ_JBHUFB010000007.1"/>
</dbReference>
<keyword evidence="4" id="KW-0274">FAD</keyword>
<dbReference type="Gene3D" id="2.40.110.10">
    <property type="entry name" value="Butyryl-CoA Dehydrogenase, subunit A, domain 2"/>
    <property type="match status" value="1"/>
</dbReference>
<sequence length="352" mass="37247">MALDLTPEQRQLRDSVRGYLSRRSGDDESWHGLIALGATEMPFPEPFGGAGCSVADTAVVAYELGRTLAAVPYFSSICLAGLVLSHSASDAGRTDHLPAIASGDRTAALVTGYPFTDTAITGGRSADRVLLTGTQDFVVDGATADTLVVVVRVGDAPQLAVIDAASPGVTTTPLPSLDSSRPLGRVEFRAATAQLVSGPDPVAGLRRAQACALALLAAEQVGAAERCLEMSVDHARTREQFGRPIGSFQSIKHRLADMLVAIELARAAVLDAVREEDRDLDDLTEAVSIARVLASRAFTFAAEESIQVHGGIGFTWEHPLHRYFRRAKADELLFGTVEHHLEVVATAALSPA</sequence>
<dbReference type="PANTHER" id="PTHR43884:SF20">
    <property type="entry name" value="ACYL-COA DEHYDROGENASE FADE28"/>
    <property type="match status" value="1"/>
</dbReference>
<dbReference type="InterPro" id="IPR013786">
    <property type="entry name" value="AcylCoA_DH/ox_N"/>
</dbReference>
<evidence type="ECO:0000256" key="4">
    <source>
        <dbReference type="ARBA" id="ARBA00022827"/>
    </source>
</evidence>
<dbReference type="Pfam" id="PF00441">
    <property type="entry name" value="Acyl-CoA_dh_1"/>
    <property type="match status" value="1"/>
</dbReference>
<name>A0ABW4NYW1_9NOCA</name>
<keyword evidence="3" id="KW-0285">Flavoprotein</keyword>
<organism evidence="8 9">
    <name type="scientific">Rhodococcus gannanensis</name>
    <dbReference type="NCBI Taxonomy" id="1960308"/>
    <lineage>
        <taxon>Bacteria</taxon>
        <taxon>Bacillati</taxon>
        <taxon>Actinomycetota</taxon>
        <taxon>Actinomycetes</taxon>
        <taxon>Mycobacteriales</taxon>
        <taxon>Nocardiaceae</taxon>
        <taxon>Rhodococcus</taxon>
    </lineage>
</organism>
<accession>A0ABW4NYW1</accession>
<gene>
    <name evidence="8" type="ORF">ACFSJG_04090</name>
</gene>
<dbReference type="PANTHER" id="PTHR43884">
    <property type="entry name" value="ACYL-COA DEHYDROGENASE"/>
    <property type="match status" value="1"/>
</dbReference>
<keyword evidence="9" id="KW-1185">Reference proteome</keyword>
<dbReference type="Gene3D" id="1.10.540.10">
    <property type="entry name" value="Acyl-CoA dehydrogenase/oxidase, N-terminal domain"/>
    <property type="match status" value="1"/>
</dbReference>
<comment type="similarity">
    <text evidence="2">Belongs to the acyl-CoA dehydrogenase family.</text>
</comment>
<dbReference type="EC" id="1.-.-.-" evidence="8"/>
<dbReference type="GO" id="GO:0016491">
    <property type="term" value="F:oxidoreductase activity"/>
    <property type="evidence" value="ECO:0007669"/>
    <property type="project" value="UniProtKB-KW"/>
</dbReference>
<evidence type="ECO:0000313" key="8">
    <source>
        <dbReference type="EMBL" id="MFD1811382.1"/>
    </source>
</evidence>
<dbReference type="InterPro" id="IPR009075">
    <property type="entry name" value="AcylCo_DH/oxidase_C"/>
</dbReference>
<dbReference type="InterPro" id="IPR046373">
    <property type="entry name" value="Acyl-CoA_Oxase/DH_mid-dom_sf"/>
</dbReference>
<dbReference type="Proteomes" id="UP001597286">
    <property type="component" value="Unassembled WGS sequence"/>
</dbReference>
<feature type="domain" description="Acyl-CoA dehydrogenase/oxidase C-terminal" evidence="6">
    <location>
        <begin position="215"/>
        <end position="348"/>
    </location>
</feature>
<evidence type="ECO:0000256" key="2">
    <source>
        <dbReference type="ARBA" id="ARBA00009347"/>
    </source>
</evidence>
<dbReference type="InterPro" id="IPR036250">
    <property type="entry name" value="AcylCo_DH-like_C"/>
</dbReference>
<dbReference type="SUPFAM" id="SSF47203">
    <property type="entry name" value="Acyl-CoA dehydrogenase C-terminal domain-like"/>
    <property type="match status" value="1"/>
</dbReference>
<dbReference type="EMBL" id="JBHUFB010000007">
    <property type="protein sequence ID" value="MFD1811382.1"/>
    <property type="molecule type" value="Genomic_DNA"/>
</dbReference>
<evidence type="ECO:0000256" key="3">
    <source>
        <dbReference type="ARBA" id="ARBA00022630"/>
    </source>
</evidence>
<dbReference type="InterPro" id="IPR037069">
    <property type="entry name" value="AcylCoA_DH/ox_N_sf"/>
</dbReference>
<dbReference type="CDD" id="cd00567">
    <property type="entry name" value="ACAD"/>
    <property type="match status" value="1"/>
</dbReference>
<evidence type="ECO:0000256" key="1">
    <source>
        <dbReference type="ARBA" id="ARBA00001974"/>
    </source>
</evidence>
<evidence type="ECO:0000256" key="5">
    <source>
        <dbReference type="ARBA" id="ARBA00023002"/>
    </source>
</evidence>
<dbReference type="SUPFAM" id="SSF56645">
    <property type="entry name" value="Acyl-CoA dehydrogenase NM domain-like"/>
    <property type="match status" value="1"/>
</dbReference>
<evidence type="ECO:0000259" key="7">
    <source>
        <dbReference type="Pfam" id="PF02771"/>
    </source>
</evidence>
<feature type="domain" description="Acyl-CoA dehydrogenase/oxidase N-terminal" evidence="7">
    <location>
        <begin position="6"/>
        <end position="104"/>
    </location>
</feature>
<dbReference type="Gene3D" id="1.20.140.10">
    <property type="entry name" value="Butyryl-CoA Dehydrogenase, subunit A, domain 3"/>
    <property type="match status" value="1"/>
</dbReference>
<proteinExistence type="inferred from homology"/>
<comment type="cofactor">
    <cofactor evidence="1">
        <name>FAD</name>
        <dbReference type="ChEBI" id="CHEBI:57692"/>
    </cofactor>
</comment>
<reference evidence="9" key="1">
    <citation type="journal article" date="2019" name="Int. J. Syst. Evol. Microbiol.">
        <title>The Global Catalogue of Microorganisms (GCM) 10K type strain sequencing project: providing services to taxonomists for standard genome sequencing and annotation.</title>
        <authorList>
            <consortium name="The Broad Institute Genomics Platform"/>
            <consortium name="The Broad Institute Genome Sequencing Center for Infectious Disease"/>
            <person name="Wu L."/>
            <person name="Ma J."/>
        </authorList>
    </citation>
    <scope>NUCLEOTIDE SEQUENCE [LARGE SCALE GENOMIC DNA]</scope>
    <source>
        <strain evidence="9">DT72</strain>
    </source>
</reference>
<dbReference type="InterPro" id="IPR009100">
    <property type="entry name" value="AcylCoA_DH/oxidase_NM_dom_sf"/>
</dbReference>
<protein>
    <submittedName>
        <fullName evidence="8">Acyl-CoA dehydrogenase family protein</fullName>
        <ecNumber evidence="8">1.-.-.-</ecNumber>
    </submittedName>
</protein>